<sequence>MARKKTVLVAAKSVEHGTFAVRLPKGLIEELNQVKQIASDRGFEIPVTQLVSNLLLEIIAEARNELVTAGLDCDAGAKAPASPRVEQLQS</sequence>
<keyword evidence="2" id="KW-1185">Reference proteome</keyword>
<evidence type="ECO:0008006" key="3">
    <source>
        <dbReference type="Google" id="ProtNLM"/>
    </source>
</evidence>
<organism evidence="1 2">
    <name type="scientific">Thauera mechernichensis</name>
    <dbReference type="NCBI Taxonomy" id="82788"/>
    <lineage>
        <taxon>Bacteria</taxon>
        <taxon>Pseudomonadati</taxon>
        <taxon>Pseudomonadota</taxon>
        <taxon>Betaproteobacteria</taxon>
        <taxon>Rhodocyclales</taxon>
        <taxon>Zoogloeaceae</taxon>
        <taxon>Thauera</taxon>
    </lineage>
</organism>
<name>A0ABW3WHM2_9RHOO</name>
<gene>
    <name evidence="1" type="ORF">ACFQ4M_17320</name>
</gene>
<dbReference type="EMBL" id="JBHTMC010000032">
    <property type="protein sequence ID" value="MFD1265334.1"/>
    <property type="molecule type" value="Genomic_DNA"/>
</dbReference>
<evidence type="ECO:0000313" key="1">
    <source>
        <dbReference type="EMBL" id="MFD1265334.1"/>
    </source>
</evidence>
<dbReference type="Proteomes" id="UP001597158">
    <property type="component" value="Unassembled WGS sequence"/>
</dbReference>
<proteinExistence type="predicted"/>
<reference evidence="2" key="1">
    <citation type="journal article" date="2019" name="Int. J. Syst. Evol. Microbiol.">
        <title>The Global Catalogue of Microorganisms (GCM) 10K type strain sequencing project: providing services to taxonomists for standard genome sequencing and annotation.</title>
        <authorList>
            <consortium name="The Broad Institute Genomics Platform"/>
            <consortium name="The Broad Institute Genome Sequencing Center for Infectious Disease"/>
            <person name="Wu L."/>
            <person name="Ma J."/>
        </authorList>
    </citation>
    <scope>NUCLEOTIDE SEQUENCE [LARGE SCALE GENOMIC DNA]</scope>
    <source>
        <strain evidence="2">CCUG 48884</strain>
    </source>
</reference>
<comment type="caution">
    <text evidence="1">The sequence shown here is derived from an EMBL/GenBank/DDBJ whole genome shotgun (WGS) entry which is preliminary data.</text>
</comment>
<evidence type="ECO:0000313" key="2">
    <source>
        <dbReference type="Proteomes" id="UP001597158"/>
    </source>
</evidence>
<accession>A0ABW3WHM2</accession>
<dbReference type="RefSeq" id="WP_277834218.1">
    <property type="nucleotide sequence ID" value="NZ_JARQZE010000012.1"/>
</dbReference>
<protein>
    <recommendedName>
        <fullName evidence="3">Arc-like DNA binding domain-containing protein</fullName>
    </recommendedName>
</protein>